<evidence type="ECO:0000256" key="1">
    <source>
        <dbReference type="ARBA" id="ARBA00004123"/>
    </source>
</evidence>
<dbReference type="GO" id="GO:0005694">
    <property type="term" value="C:chromosome"/>
    <property type="evidence" value="ECO:0007669"/>
    <property type="project" value="InterPro"/>
</dbReference>
<comment type="subcellular location">
    <subcellularLocation>
        <location evidence="1">Nucleus</location>
    </subcellularLocation>
</comment>
<dbReference type="OMA" id="MEMREID"/>
<keyword evidence="2" id="KW-0539">Nucleus</keyword>
<feature type="region of interest" description="Disordered" evidence="3">
    <location>
        <begin position="159"/>
        <end position="179"/>
    </location>
</feature>
<dbReference type="VEuPathDB" id="AmoebaDB:EHI_030080"/>
<dbReference type="VEuPathDB" id="AmoebaDB:KM1_055670"/>
<feature type="domain" description="Set2 Rpb1 interacting" evidence="4">
    <location>
        <begin position="324"/>
        <end position="363"/>
    </location>
</feature>
<organism evidence="5">
    <name type="scientific">Entamoeba histolytica</name>
    <dbReference type="NCBI Taxonomy" id="5759"/>
    <lineage>
        <taxon>Eukaryota</taxon>
        <taxon>Amoebozoa</taxon>
        <taxon>Evosea</taxon>
        <taxon>Archamoebae</taxon>
        <taxon>Mastigamoebida</taxon>
        <taxon>Entamoebidae</taxon>
        <taxon>Entamoeba</taxon>
    </lineage>
</organism>
<evidence type="ECO:0000259" key="4">
    <source>
        <dbReference type="Pfam" id="PF08236"/>
    </source>
</evidence>
<feature type="compositionally biased region" description="Basic and acidic residues" evidence="3">
    <location>
        <begin position="19"/>
        <end position="31"/>
    </location>
</feature>
<dbReference type="VEuPathDB" id="AmoebaDB:EHI8A_022880"/>
<dbReference type="VEuPathDB" id="AmoebaDB:EHI7A_026000"/>
<dbReference type="Pfam" id="PF08236">
    <property type="entry name" value="SRI"/>
    <property type="match status" value="1"/>
</dbReference>
<name>A0A060N1U4_ENTHI</name>
<dbReference type="GO" id="GO:0006355">
    <property type="term" value="P:regulation of DNA-templated transcription"/>
    <property type="evidence" value="ECO:0007669"/>
    <property type="project" value="InterPro"/>
</dbReference>
<evidence type="ECO:0000256" key="3">
    <source>
        <dbReference type="SAM" id="MobiDB-lite"/>
    </source>
</evidence>
<dbReference type="AlphaFoldDB" id="A0A060N1U4"/>
<accession>A0A060N1U4</accession>
<feature type="compositionally biased region" description="Basic and acidic residues" evidence="3">
    <location>
        <begin position="91"/>
        <end position="109"/>
    </location>
</feature>
<proteinExistence type="evidence at transcript level"/>
<protein>
    <recommendedName>
        <fullName evidence="4">Set2 Rpb1 interacting domain-containing protein</fullName>
    </recommendedName>
</protein>
<dbReference type="InterPro" id="IPR013257">
    <property type="entry name" value="SRI"/>
</dbReference>
<reference evidence="6 7" key="2">
    <citation type="submission" date="2016-05" db="EMBL/GenBank/DDBJ databases">
        <title>First whole genome sequencing of Entamoeba histolytica HM1:IMSS-clone-6.</title>
        <authorList>
            <person name="Mukherjee Avik.K."/>
            <person name="Izumyama S."/>
            <person name="Nakada-Tsukui K."/>
            <person name="Nozaki T."/>
        </authorList>
    </citation>
    <scope>NUCLEOTIDE SEQUENCE [LARGE SCALE GENOMIC DNA]</scope>
    <source>
        <strain evidence="6 7">HM1:IMSS clone 6</strain>
    </source>
</reference>
<evidence type="ECO:0000313" key="6">
    <source>
        <dbReference type="EMBL" id="GAT96116.1"/>
    </source>
</evidence>
<dbReference type="EMBL" id="AK421176">
    <property type="protein sequence ID" value="BAN39741.1"/>
    <property type="molecule type" value="mRNA"/>
</dbReference>
<feature type="region of interest" description="Disordered" evidence="3">
    <location>
        <begin position="1"/>
        <end position="109"/>
    </location>
</feature>
<dbReference type="EMBL" id="AK419414">
    <property type="protein sequence ID" value="BAN38095.1"/>
    <property type="molecule type" value="mRNA"/>
</dbReference>
<evidence type="ECO:0000313" key="5">
    <source>
        <dbReference type="EMBL" id="BAN38095.1"/>
    </source>
</evidence>
<gene>
    <name evidence="6" type="ORF">CL6EHI_030080</name>
</gene>
<reference evidence="5" key="1">
    <citation type="submission" date="2012-06" db="EMBL/GenBank/DDBJ databases">
        <title>Short 5' UTR of Entamoeba genes.</title>
        <authorList>
            <person name="Hiranuka K."/>
            <person name="Kumagai M."/>
            <person name="Wakaguri H."/>
            <person name="Suzuki Y."/>
            <person name="Sugano S."/>
            <person name="Watanabe J."/>
            <person name="Makioka A."/>
        </authorList>
    </citation>
    <scope>NUCLEOTIDE SEQUENCE</scope>
    <source>
        <strain evidence="5">HM-1:IMSS</strain>
    </source>
</reference>
<dbReference type="Proteomes" id="UP000078387">
    <property type="component" value="Unassembled WGS sequence"/>
</dbReference>
<accession>A0A5K1VN29</accession>
<dbReference type="VEuPathDB" id="AmoebaDB:EHI5A_034920"/>
<dbReference type="EMBL" id="BDEQ01000001">
    <property type="protein sequence ID" value="GAT96116.1"/>
    <property type="molecule type" value="Genomic_DNA"/>
</dbReference>
<dbReference type="HOGENOM" id="CLU_706847_0_0_1"/>
<feature type="compositionally biased region" description="Basic and acidic residues" evidence="3">
    <location>
        <begin position="39"/>
        <end position="58"/>
    </location>
</feature>
<evidence type="ECO:0000313" key="7">
    <source>
        <dbReference type="Proteomes" id="UP000078387"/>
    </source>
</evidence>
<sequence>MSSDTETEVVENISDSITEEEKPEHIEEPVTKRTTRRQANHENQRQELEVEIKKENKERKSKKKTTRKNLVSVESEEEEETSKPSPRKPRQTKDKSKITHQKKINEKKEIDESEDIIDIKKLSKKLKEEPNNNKPLPPPPVISESIVQSVNEQPTIKQEVTETNTHSLPQSYQSSLSIPSQNTLSSTVMNLTNSQQSTSVSQQNYIQNTQNNYMTNHQPFDGTTSYIQPINQTLQPITNNGMVLNQPVQIQQQSVIIPENSNIELKRSQEHQSSGVSYKFEKLYGYAEGDTAYDPLIGLYANRKKEQRIREQHPPTEYITLKSVVSKFVVNCLQPFYDNGKIQDRDRFKSIAKNFTTQFTNELYETNQPLSLKAQRYFNSVICDKFEPHYY</sequence>
<evidence type="ECO:0000256" key="2">
    <source>
        <dbReference type="ARBA" id="ARBA00023242"/>
    </source>
</evidence>